<protein>
    <submittedName>
        <fullName evidence="2">Uncharacterized protein</fullName>
    </submittedName>
</protein>
<accession>A0AAV7NEU9</accession>
<feature type="compositionally biased region" description="Low complexity" evidence="1">
    <location>
        <begin position="221"/>
        <end position="232"/>
    </location>
</feature>
<evidence type="ECO:0000313" key="2">
    <source>
        <dbReference type="EMBL" id="KAJ1113395.1"/>
    </source>
</evidence>
<reference evidence="2" key="1">
    <citation type="journal article" date="2022" name="bioRxiv">
        <title>Sequencing and chromosome-scale assembly of the giantPleurodeles waltlgenome.</title>
        <authorList>
            <person name="Brown T."/>
            <person name="Elewa A."/>
            <person name="Iarovenko S."/>
            <person name="Subramanian E."/>
            <person name="Araus A.J."/>
            <person name="Petzold A."/>
            <person name="Susuki M."/>
            <person name="Suzuki K.-i.T."/>
            <person name="Hayashi T."/>
            <person name="Toyoda A."/>
            <person name="Oliveira C."/>
            <person name="Osipova E."/>
            <person name="Leigh N.D."/>
            <person name="Simon A."/>
            <person name="Yun M.H."/>
        </authorList>
    </citation>
    <scope>NUCLEOTIDE SEQUENCE</scope>
    <source>
        <strain evidence="2">20211129_DDA</strain>
        <tissue evidence="2">Liver</tissue>
    </source>
</reference>
<dbReference type="Proteomes" id="UP001066276">
    <property type="component" value="Chromosome 8"/>
</dbReference>
<feature type="region of interest" description="Disordered" evidence="1">
    <location>
        <begin position="198"/>
        <end position="246"/>
    </location>
</feature>
<gene>
    <name evidence="2" type="ORF">NDU88_001641</name>
</gene>
<sequence length="304" mass="32791">MVRHCASSSEHPHQPPPALQVHPAELTSIMRWFVSVLWLSTLGFRPTGLLLAFRSVSQWWWWGNPQLCSTPTPQLVSRSSLTVCHSSWPVPFVRLAAGQCLQPGPRPPGTSLLLEPTSPRCTLQAARRYCRVVPTVILSMPPTGLLSHVSTRGSPTQAWSPCFAAALSVGPPSSPLGGSQHGSLQVCPSDLLSSTAVESLHGEHRPHRRSPVQGPLSSRGRPAQAAPAAARAELPSRTPPQALSVGPQAIWGTRGASTRPPDVYSHAQAGTLPHPVAELRQDTPTRWPSWPHPVSDHLKQHLTV</sequence>
<dbReference type="EMBL" id="JANPWB010000012">
    <property type="protein sequence ID" value="KAJ1113395.1"/>
    <property type="molecule type" value="Genomic_DNA"/>
</dbReference>
<comment type="caution">
    <text evidence="2">The sequence shown here is derived from an EMBL/GenBank/DDBJ whole genome shotgun (WGS) entry which is preliminary data.</text>
</comment>
<dbReference type="AlphaFoldDB" id="A0AAV7NEU9"/>
<evidence type="ECO:0000256" key="1">
    <source>
        <dbReference type="SAM" id="MobiDB-lite"/>
    </source>
</evidence>
<keyword evidence="3" id="KW-1185">Reference proteome</keyword>
<proteinExistence type="predicted"/>
<name>A0AAV7NEU9_PLEWA</name>
<organism evidence="2 3">
    <name type="scientific">Pleurodeles waltl</name>
    <name type="common">Iberian ribbed newt</name>
    <dbReference type="NCBI Taxonomy" id="8319"/>
    <lineage>
        <taxon>Eukaryota</taxon>
        <taxon>Metazoa</taxon>
        <taxon>Chordata</taxon>
        <taxon>Craniata</taxon>
        <taxon>Vertebrata</taxon>
        <taxon>Euteleostomi</taxon>
        <taxon>Amphibia</taxon>
        <taxon>Batrachia</taxon>
        <taxon>Caudata</taxon>
        <taxon>Salamandroidea</taxon>
        <taxon>Salamandridae</taxon>
        <taxon>Pleurodelinae</taxon>
        <taxon>Pleurodeles</taxon>
    </lineage>
</organism>
<evidence type="ECO:0000313" key="3">
    <source>
        <dbReference type="Proteomes" id="UP001066276"/>
    </source>
</evidence>